<dbReference type="Proteomes" id="UP000032900">
    <property type="component" value="Unassembled WGS sequence"/>
</dbReference>
<keyword evidence="3" id="KW-1185">Reference proteome</keyword>
<dbReference type="STRING" id="1236989.JCM15548_14384"/>
<proteinExistence type="predicted"/>
<organism evidence="2 3">
    <name type="scientific">Geofilum rubicundum JCM 15548</name>
    <dbReference type="NCBI Taxonomy" id="1236989"/>
    <lineage>
        <taxon>Bacteria</taxon>
        <taxon>Pseudomonadati</taxon>
        <taxon>Bacteroidota</taxon>
        <taxon>Bacteroidia</taxon>
        <taxon>Marinilabiliales</taxon>
        <taxon>Marinilabiliaceae</taxon>
        <taxon>Geofilum</taxon>
    </lineage>
</organism>
<dbReference type="RefSeq" id="WP_369403716.1">
    <property type="nucleotide sequence ID" value="NZ_BAZW01000072.1"/>
</dbReference>
<sequence>MKLLKAIKRCLSGRTASGPFLFGILGFSFSAMAVSDLTAQKNRDASLSVLKFSTPSFNLSVDAFTQTAIELSPVAERGFNYTTGEWAELRKGDGYYQLGDVNFRVKSESAVGWTSYSTAAQRGAVEELENDDPGVLTVASLNATLQEGLPLEVLRFWEYADDKLVLRFEFRNTRDEIIEIGALGIPMIFNNILHEKHLDEVHAENVFFDPYMGMDAGYLQAVRLSGEGPVLLVLPHGKTPFEAYRPLLDDPMPRGITFEGFHEWMVHSKAYADDEWREAEPWNKPTSVILLPGESYSIGVELVMAESVQNIEETLIKHGRPVAVGWPGYVLPQDVAGFLFLRHEQPIASLVVEPHGALTIEEDSATQDWKKYQVKGNKWGRARLSVTYEDGTLQTIHYKVIKSETEVVADNGRFLTTEQWLDDESDPFGRGPSVITYDYEEKQKVTQDSRVWIAGLSDEGGAGSWLNAIMKQLVQPDPAEIARMEDFVNQTMWGGIQYSEGPHKFGVRKSLFYYEPTVGRRALTGRTLIIALGRPGARKLQSP</sequence>
<dbReference type="Pfam" id="PF18951">
    <property type="entry name" value="DUF5695"/>
    <property type="match status" value="1"/>
</dbReference>
<evidence type="ECO:0000313" key="2">
    <source>
        <dbReference type="EMBL" id="GAO31968.1"/>
    </source>
</evidence>
<feature type="chain" id="PRO_5002428587" evidence="1">
    <location>
        <begin position="34"/>
        <end position="543"/>
    </location>
</feature>
<feature type="signal peptide" evidence="1">
    <location>
        <begin position="1"/>
        <end position="33"/>
    </location>
</feature>
<accession>A0A0E9M382</accession>
<keyword evidence="1" id="KW-0732">Signal</keyword>
<name>A0A0E9M382_9BACT</name>
<reference evidence="2 3" key="1">
    <citation type="journal article" date="2015" name="Microbes Environ.">
        <title>Distribution and evolution of nitrogen fixation genes in the phylum bacteroidetes.</title>
        <authorList>
            <person name="Inoue J."/>
            <person name="Oshima K."/>
            <person name="Suda W."/>
            <person name="Sakamoto M."/>
            <person name="Iino T."/>
            <person name="Noda S."/>
            <person name="Hongoh Y."/>
            <person name="Hattori M."/>
            <person name="Ohkuma M."/>
        </authorList>
    </citation>
    <scope>NUCLEOTIDE SEQUENCE [LARGE SCALE GENOMIC DNA]</scope>
    <source>
        <strain evidence="2">JCM 15548</strain>
    </source>
</reference>
<gene>
    <name evidence="2" type="ORF">JCM15548_14384</name>
</gene>
<dbReference type="InterPro" id="IPR043750">
    <property type="entry name" value="DUF5695"/>
</dbReference>
<protein>
    <submittedName>
        <fullName evidence="2">Uncharacterized protein</fullName>
    </submittedName>
</protein>
<comment type="caution">
    <text evidence="2">The sequence shown here is derived from an EMBL/GenBank/DDBJ whole genome shotgun (WGS) entry which is preliminary data.</text>
</comment>
<evidence type="ECO:0000256" key="1">
    <source>
        <dbReference type="SAM" id="SignalP"/>
    </source>
</evidence>
<dbReference type="AlphaFoldDB" id="A0A0E9M382"/>
<evidence type="ECO:0000313" key="3">
    <source>
        <dbReference type="Proteomes" id="UP000032900"/>
    </source>
</evidence>
<dbReference type="EMBL" id="BAZW01000072">
    <property type="protein sequence ID" value="GAO31968.1"/>
    <property type="molecule type" value="Genomic_DNA"/>
</dbReference>